<dbReference type="InParanoid" id="L7JWJ1"/>
<evidence type="ECO:0000313" key="1">
    <source>
        <dbReference type="EMBL" id="ELQ75789.1"/>
    </source>
</evidence>
<organism evidence="1 2">
    <name type="scientific">Trachipleistophora hominis</name>
    <name type="common">Microsporidian parasite</name>
    <dbReference type="NCBI Taxonomy" id="72359"/>
    <lineage>
        <taxon>Eukaryota</taxon>
        <taxon>Fungi</taxon>
        <taxon>Fungi incertae sedis</taxon>
        <taxon>Microsporidia</taxon>
        <taxon>Pleistophoridae</taxon>
        <taxon>Trachipleistophora</taxon>
    </lineage>
</organism>
<gene>
    <name evidence="1" type="ORF">THOM_1250</name>
</gene>
<dbReference type="AlphaFoldDB" id="L7JWJ1"/>
<name>L7JWJ1_TRAHO</name>
<dbReference type="Proteomes" id="UP000011185">
    <property type="component" value="Unassembled WGS sequence"/>
</dbReference>
<feature type="non-terminal residue" evidence="1">
    <location>
        <position position="1"/>
    </location>
</feature>
<dbReference type="OrthoDB" id="10503252at2759"/>
<dbReference type="EMBL" id="JH993925">
    <property type="protein sequence ID" value="ELQ75789.1"/>
    <property type="molecule type" value="Genomic_DNA"/>
</dbReference>
<protein>
    <submittedName>
        <fullName evidence="1">Uncharacterized protein</fullName>
    </submittedName>
</protein>
<keyword evidence="2" id="KW-1185">Reference proteome</keyword>
<evidence type="ECO:0000313" key="2">
    <source>
        <dbReference type="Proteomes" id="UP000011185"/>
    </source>
</evidence>
<dbReference type="VEuPathDB" id="MicrosporidiaDB:THOM_1250"/>
<reference evidence="1 2" key="1">
    <citation type="journal article" date="2012" name="PLoS Pathog.">
        <title>The genome of the obligate intracellular parasite Trachipleistophora hominis: new insights into microsporidian genome dynamics and reductive evolution.</title>
        <authorList>
            <person name="Heinz E."/>
            <person name="Williams T.A."/>
            <person name="Nakjang S."/>
            <person name="Noel C.J."/>
            <person name="Swan D.C."/>
            <person name="Goldberg A.V."/>
            <person name="Harris S.R."/>
            <person name="Weinmaier T."/>
            <person name="Markert S."/>
            <person name="Becher D."/>
            <person name="Bernhardt J."/>
            <person name="Dagan T."/>
            <person name="Hacker C."/>
            <person name="Lucocq J.M."/>
            <person name="Schweder T."/>
            <person name="Rattei T."/>
            <person name="Hall N."/>
            <person name="Hirt R.P."/>
            <person name="Embley T.M."/>
        </authorList>
    </citation>
    <scope>NUCLEOTIDE SEQUENCE [LARGE SCALE GENOMIC DNA]</scope>
</reference>
<sequence length="127" mass="14680">VKKKKLAETLIYRPRKSFIGKMQNKIILRDTLWSKQMGGNHKHKSVVNTGSVTRKETVLVNLYYLTEKIRDVLKIRKLFSVVKLYSRKDGIILRAGDVVVKVKVSRCVDEYCGLLCRGLAMAERKRN</sequence>
<proteinExistence type="predicted"/>
<accession>L7JWJ1</accession>
<dbReference type="HOGENOM" id="CLU_1975914_0_0_1"/>